<comment type="caution">
    <text evidence="1">The sequence shown here is derived from an EMBL/GenBank/DDBJ whole genome shotgun (WGS) entry which is preliminary data.</text>
</comment>
<keyword evidence="2" id="KW-1185">Reference proteome</keyword>
<name>A0A923S4H5_9BURK</name>
<dbReference type="InterPro" id="IPR053717">
    <property type="entry name" value="MerB_lyase_sf"/>
</dbReference>
<dbReference type="AlphaFoldDB" id="A0A923S4H5"/>
<proteinExistence type="predicted"/>
<dbReference type="NCBIfam" id="NF009710">
    <property type="entry name" value="PRK13239.1"/>
    <property type="match status" value="1"/>
</dbReference>
<sequence length="217" mass="23006">MEEERLANDLAQHLSAPNGAEGFAPILIALLRELSKGQPVSAGALAERAGLAAGSEAEILLKQANGVEWDDEGNVVGYALTLRETPHQFEVEGRKLYAWCALDTLFLPALLEKPARVRSSCPVTGAAISLEVSPDKLGVAMPSTAVISIVVSAPNASIQTTFCCNVHFFASLEAGAQWARGLQNAWIMPVERGFQLGRAVARAIRVIADSSRSSPAT</sequence>
<dbReference type="SUPFAM" id="SSF160387">
    <property type="entry name" value="NosL/MerB-like"/>
    <property type="match status" value="1"/>
</dbReference>
<organism evidence="1 2">
    <name type="scientific">Ramlibacter albus</name>
    <dbReference type="NCBI Taxonomy" id="2079448"/>
    <lineage>
        <taxon>Bacteria</taxon>
        <taxon>Pseudomonadati</taxon>
        <taxon>Pseudomonadota</taxon>
        <taxon>Betaproteobacteria</taxon>
        <taxon>Burkholderiales</taxon>
        <taxon>Comamonadaceae</taxon>
        <taxon>Ramlibacter</taxon>
    </lineage>
</organism>
<dbReference type="GO" id="GO:0018836">
    <property type="term" value="F:alkylmercury lyase activity"/>
    <property type="evidence" value="ECO:0007669"/>
    <property type="project" value="InterPro"/>
</dbReference>
<reference evidence="1" key="1">
    <citation type="submission" date="2020-08" db="EMBL/GenBank/DDBJ databases">
        <title>Ramlibacter sp. GTP1 16S ribosomal RNA gene genome sequencing and assembly.</title>
        <authorList>
            <person name="Kang M."/>
        </authorList>
    </citation>
    <scope>NUCLEOTIDE SEQUENCE</scope>
    <source>
        <strain evidence="1">GTP1</strain>
    </source>
</reference>
<dbReference type="RefSeq" id="WP_187083975.1">
    <property type="nucleotide sequence ID" value="NZ_JACORU010000011.1"/>
</dbReference>
<dbReference type="PIRSF" id="PIRSF001458">
    <property type="entry name" value="MerB"/>
    <property type="match status" value="1"/>
</dbReference>
<gene>
    <name evidence="1" type="primary">merB</name>
    <name evidence="1" type="ORF">H8R02_23645</name>
</gene>
<dbReference type="PRINTS" id="PR01699">
    <property type="entry name" value="ORGNOHGLYASE"/>
</dbReference>
<evidence type="ECO:0000313" key="2">
    <source>
        <dbReference type="Proteomes" id="UP000596827"/>
    </source>
</evidence>
<dbReference type="InterPro" id="IPR004927">
    <property type="entry name" value="MerB"/>
</dbReference>
<keyword evidence="1" id="KW-0456">Lyase</keyword>
<accession>A0A923S4H5</accession>
<dbReference type="Gene3D" id="3.30.450.410">
    <property type="match status" value="1"/>
</dbReference>
<dbReference type="SUPFAM" id="SSF46785">
    <property type="entry name" value="Winged helix' DNA-binding domain"/>
    <property type="match status" value="1"/>
</dbReference>
<dbReference type="NCBIfam" id="NF033555">
    <property type="entry name" value="lyase_MerB"/>
    <property type="match status" value="1"/>
</dbReference>
<protein>
    <submittedName>
        <fullName evidence="1">Organomercurial lyase MerB</fullName>
    </submittedName>
</protein>
<evidence type="ECO:0000313" key="1">
    <source>
        <dbReference type="EMBL" id="MBC5767481.1"/>
    </source>
</evidence>
<dbReference type="Pfam" id="PF03243">
    <property type="entry name" value="MerB"/>
    <property type="match status" value="1"/>
</dbReference>
<dbReference type="InterPro" id="IPR036390">
    <property type="entry name" value="WH_DNA-bd_sf"/>
</dbReference>
<dbReference type="EMBL" id="JACORU010000011">
    <property type="protein sequence ID" value="MBC5767481.1"/>
    <property type="molecule type" value="Genomic_DNA"/>
</dbReference>
<dbReference type="Proteomes" id="UP000596827">
    <property type="component" value="Unassembled WGS sequence"/>
</dbReference>